<accession>A0A9W6VTY2</accession>
<proteinExistence type="predicted"/>
<comment type="caution">
    <text evidence="1">The sequence shown here is derived from an EMBL/GenBank/DDBJ whole genome shotgun (WGS) entry which is preliminary data.</text>
</comment>
<dbReference type="Proteomes" id="UP001165135">
    <property type="component" value="Unassembled WGS sequence"/>
</dbReference>
<organism evidence="1 2">
    <name type="scientific">Actinoallomurus iriomotensis</name>
    <dbReference type="NCBI Taxonomy" id="478107"/>
    <lineage>
        <taxon>Bacteria</taxon>
        <taxon>Bacillati</taxon>
        <taxon>Actinomycetota</taxon>
        <taxon>Actinomycetes</taxon>
        <taxon>Streptosporangiales</taxon>
        <taxon>Thermomonosporaceae</taxon>
        <taxon>Actinoallomurus</taxon>
    </lineage>
</organism>
<reference evidence="1" key="1">
    <citation type="submission" date="2023-03" db="EMBL/GenBank/DDBJ databases">
        <title>Actinoallomurus iriomotensis NBRC 103681.</title>
        <authorList>
            <person name="Ichikawa N."/>
            <person name="Sato H."/>
            <person name="Tonouchi N."/>
        </authorList>
    </citation>
    <scope>NUCLEOTIDE SEQUENCE</scope>
    <source>
        <strain evidence="1">NBRC 103681</strain>
    </source>
</reference>
<protein>
    <submittedName>
        <fullName evidence="1">Uncharacterized protein</fullName>
    </submittedName>
</protein>
<name>A0A9W6VTY2_9ACTN</name>
<evidence type="ECO:0000313" key="2">
    <source>
        <dbReference type="Proteomes" id="UP001165135"/>
    </source>
</evidence>
<dbReference type="EMBL" id="BSTJ01000013">
    <property type="protein sequence ID" value="GLY80195.1"/>
    <property type="molecule type" value="Genomic_DNA"/>
</dbReference>
<dbReference type="AlphaFoldDB" id="A0A9W6VTY2"/>
<gene>
    <name evidence="1" type="ORF">Airi01_084620</name>
</gene>
<sequence length="110" mass="12709">MGADYYIADTENGDHIDDPSEDSLFMLLTDLNIADNTFVTINPADEEATWYASVSLLDEGTYEVENRDARRREHELSVQTDRNQIARDLTIWLARRHYPGRPATRSTRDF</sequence>
<evidence type="ECO:0000313" key="1">
    <source>
        <dbReference type="EMBL" id="GLY80195.1"/>
    </source>
</evidence>